<evidence type="ECO:0000313" key="4">
    <source>
        <dbReference type="Proteomes" id="UP000681720"/>
    </source>
</evidence>
<dbReference type="Proteomes" id="UP000681720">
    <property type="component" value="Unassembled WGS sequence"/>
</dbReference>
<sequence length="80" mass="9671">RAKQKFEELKKQAEIAKKNFRQLGGQFEEDNKLETVENETQKKIEETEAKLEFEKLKREKYESELDQCRNEIARLINIIR</sequence>
<feature type="non-terminal residue" evidence="3">
    <location>
        <position position="1"/>
    </location>
</feature>
<proteinExistence type="predicted"/>
<accession>A0A8S2V7E3</accession>
<comment type="caution">
    <text evidence="3">The sequence shown here is derived from an EMBL/GenBank/DDBJ whole genome shotgun (WGS) entry which is preliminary data.</text>
</comment>
<dbReference type="Proteomes" id="UP000681967">
    <property type="component" value="Unassembled WGS sequence"/>
</dbReference>
<gene>
    <name evidence="2" type="ORF">BYL167_LOCUS25654</name>
    <name evidence="3" type="ORF">GIL414_LOCUS29155</name>
</gene>
<evidence type="ECO:0000313" key="2">
    <source>
        <dbReference type="EMBL" id="CAF4253607.1"/>
    </source>
</evidence>
<evidence type="ECO:0000256" key="1">
    <source>
        <dbReference type="SAM" id="Coils"/>
    </source>
</evidence>
<feature type="non-terminal residue" evidence="3">
    <location>
        <position position="80"/>
    </location>
</feature>
<keyword evidence="1" id="KW-0175">Coiled coil</keyword>
<dbReference type="EMBL" id="CAJOBJ010051952">
    <property type="protein sequence ID" value="CAF4378093.1"/>
    <property type="molecule type" value="Genomic_DNA"/>
</dbReference>
<feature type="coiled-coil region" evidence="1">
    <location>
        <begin position="3"/>
        <end position="78"/>
    </location>
</feature>
<name>A0A8S2V7E3_9BILA</name>
<evidence type="ECO:0000313" key="3">
    <source>
        <dbReference type="EMBL" id="CAF4378093.1"/>
    </source>
</evidence>
<dbReference type="EMBL" id="CAJOBH010026631">
    <property type="protein sequence ID" value="CAF4253607.1"/>
    <property type="molecule type" value="Genomic_DNA"/>
</dbReference>
<reference evidence="3" key="1">
    <citation type="submission" date="2021-02" db="EMBL/GenBank/DDBJ databases">
        <authorList>
            <person name="Nowell W R."/>
        </authorList>
    </citation>
    <scope>NUCLEOTIDE SEQUENCE</scope>
</reference>
<protein>
    <submittedName>
        <fullName evidence="3">Uncharacterized protein</fullName>
    </submittedName>
</protein>
<organism evidence="3 4">
    <name type="scientific">Rotaria magnacalcarata</name>
    <dbReference type="NCBI Taxonomy" id="392030"/>
    <lineage>
        <taxon>Eukaryota</taxon>
        <taxon>Metazoa</taxon>
        <taxon>Spiralia</taxon>
        <taxon>Gnathifera</taxon>
        <taxon>Rotifera</taxon>
        <taxon>Eurotatoria</taxon>
        <taxon>Bdelloidea</taxon>
        <taxon>Philodinida</taxon>
        <taxon>Philodinidae</taxon>
        <taxon>Rotaria</taxon>
    </lineage>
</organism>
<dbReference type="AlphaFoldDB" id="A0A8S2V7E3"/>